<reference evidence="3" key="1">
    <citation type="submission" date="2017-09" db="EMBL/GenBank/DDBJ databases">
        <title>Depth-based differentiation of microbial function through sediment-hosted aquifers and enrichment of novel symbionts in the deep terrestrial subsurface.</title>
        <authorList>
            <person name="Probst A.J."/>
            <person name="Ladd B."/>
            <person name="Jarett J.K."/>
            <person name="Geller-Mcgrath D.E."/>
            <person name="Sieber C.M.K."/>
            <person name="Emerson J.B."/>
            <person name="Anantharaman K."/>
            <person name="Thomas B.C."/>
            <person name="Malmstrom R."/>
            <person name="Stieglmeier M."/>
            <person name="Klingl A."/>
            <person name="Woyke T."/>
            <person name="Ryan C.M."/>
            <person name="Banfield J.F."/>
        </authorList>
    </citation>
    <scope>NUCLEOTIDE SEQUENCE [LARGE SCALE GENOMIC DNA]</scope>
</reference>
<comment type="caution">
    <text evidence="2">The sequence shown here is derived from an EMBL/GenBank/DDBJ whole genome shotgun (WGS) entry which is preliminary data.</text>
</comment>
<dbReference type="EMBL" id="PETV01000030">
    <property type="protein sequence ID" value="PIV47254.1"/>
    <property type="molecule type" value="Genomic_DNA"/>
</dbReference>
<keyword evidence="1" id="KW-1133">Transmembrane helix</keyword>
<evidence type="ECO:0000313" key="3">
    <source>
        <dbReference type="Proteomes" id="UP000229030"/>
    </source>
</evidence>
<name>A0A2M7DEG6_9BACT</name>
<organism evidence="2 3">
    <name type="scientific">bacterium (Candidatus Gribaldobacteria) CG02_land_8_20_14_3_00_41_15</name>
    <dbReference type="NCBI Taxonomy" id="2014270"/>
    <lineage>
        <taxon>Bacteria</taxon>
        <taxon>Candidatus Gribaldobacteria</taxon>
    </lineage>
</organism>
<feature type="transmembrane region" description="Helical" evidence="1">
    <location>
        <begin position="98"/>
        <end position="117"/>
    </location>
</feature>
<gene>
    <name evidence="2" type="ORF">COS21_00950</name>
</gene>
<keyword evidence="1" id="KW-0812">Transmembrane</keyword>
<feature type="transmembrane region" description="Helical" evidence="1">
    <location>
        <begin position="29"/>
        <end position="59"/>
    </location>
</feature>
<sequence length="167" mass="18786">MEQPIKNNSIAQKVMDKIKSDKIKIKPKLYFVFRTAVYFSLVALCFCLAIFLASFLVFAAKINQFSFLLLFLLFWALLLMVGGTFLAKKFSFFYKKPLAISLIIFIAATLISSALVLRTTLHNELLERSQKNNWPIISPLYHSGCGCQDDCGCGAGNTCPLLKKTLK</sequence>
<accession>A0A2M7DEG6</accession>
<dbReference type="Proteomes" id="UP000229030">
    <property type="component" value="Unassembled WGS sequence"/>
</dbReference>
<protein>
    <submittedName>
        <fullName evidence="2">Uncharacterized protein</fullName>
    </submittedName>
</protein>
<proteinExistence type="predicted"/>
<evidence type="ECO:0000256" key="1">
    <source>
        <dbReference type="SAM" id="Phobius"/>
    </source>
</evidence>
<keyword evidence="1" id="KW-0472">Membrane</keyword>
<dbReference type="AlphaFoldDB" id="A0A2M7DEG6"/>
<feature type="transmembrane region" description="Helical" evidence="1">
    <location>
        <begin position="65"/>
        <end position="86"/>
    </location>
</feature>
<evidence type="ECO:0000313" key="2">
    <source>
        <dbReference type="EMBL" id="PIV47254.1"/>
    </source>
</evidence>